<protein>
    <submittedName>
        <fullName evidence="1">Uncharacterized protein</fullName>
    </submittedName>
</protein>
<proteinExistence type="predicted"/>
<name>A0A7R8VMF5_TIMDO</name>
<reference evidence="1" key="1">
    <citation type="submission" date="2020-11" db="EMBL/GenBank/DDBJ databases">
        <authorList>
            <person name="Tran Van P."/>
        </authorList>
    </citation>
    <scope>NUCLEOTIDE SEQUENCE</scope>
</reference>
<dbReference type="EMBL" id="OA567921">
    <property type="protein sequence ID" value="CAD7200954.1"/>
    <property type="molecule type" value="Genomic_DNA"/>
</dbReference>
<gene>
    <name evidence="1" type="ORF">TDIB3V08_LOCUS7164</name>
</gene>
<sequence length="398" mass="44366">MTLTTVPELLLTCHPVGKTESTSKTARDVCTSLVLWSKRSFVNTGGRDEERPANPSLIDGVVFTYSPNSGTLGSSGSLLLRILVNRRSSPCSPKLDGLGWLQLVLSPVRADKTRALLMLVGRGEGVLASSGNIIEYCDSASDVSVSSLYEMDPFNISLITVENEDGTKTEPRWYCELRVKEEPQMESEEELNTLEEVKESLKTEVQYFDTCPSIKGFTTDGLYSEMNSKVETELHLAPLSSEMVNSKIILKDSSESGLESAYVKKDQKLSCHIKCEAESGNDDAMMSQDKEELKKITEAVKQQAAKVGLHLNEDKTEYMLIPRREQDQDPLSSDAMPRAVVEGIPRKTCPLGIPRLWWWDELEKDLTQLGVAGDWRKEALDRPRWRQLVKAACDLQGL</sequence>
<evidence type="ECO:0000313" key="1">
    <source>
        <dbReference type="EMBL" id="CAD7200954.1"/>
    </source>
</evidence>
<accession>A0A7R8VMF5</accession>
<dbReference type="AlphaFoldDB" id="A0A7R8VMF5"/>
<organism evidence="1">
    <name type="scientific">Timema douglasi</name>
    <name type="common">Walking stick</name>
    <dbReference type="NCBI Taxonomy" id="61478"/>
    <lineage>
        <taxon>Eukaryota</taxon>
        <taxon>Metazoa</taxon>
        <taxon>Ecdysozoa</taxon>
        <taxon>Arthropoda</taxon>
        <taxon>Hexapoda</taxon>
        <taxon>Insecta</taxon>
        <taxon>Pterygota</taxon>
        <taxon>Neoptera</taxon>
        <taxon>Polyneoptera</taxon>
        <taxon>Phasmatodea</taxon>
        <taxon>Timematodea</taxon>
        <taxon>Timematoidea</taxon>
        <taxon>Timematidae</taxon>
        <taxon>Timema</taxon>
    </lineage>
</organism>